<dbReference type="NCBIfam" id="NF033517">
    <property type="entry name" value="transpos_IS66"/>
    <property type="match status" value="1"/>
</dbReference>
<sequence>MEISLSDEERKCALKTFFVKVKEELDIIPAQVQVIENMQEKAVFLDECGERSLMAAERVPHPIGRSVASTNLLAWVGTAKYADALPLYRLEKILVRYGGEITRTTLANWIIRLSVTLDPLLKRLFEQLMKADYIQGDETRLQVLNEPGMAATGDKWIWVLRGGPPGKTVVSFNYDKTRAGKVVERLLESYEGRFFQSDGYSAYHKPCAAKNVAHLGCWDHARRKVAEAIKTQPKPGKGKPSVAMVMLSHINALYRLEREWAELDDDERKERRQQKAIPKLKKFKIWLERKQPTVPKDTLTRTAINYTLNQWEHLVRYCEHGQCTSATCWRRMLSDPLW</sequence>
<dbReference type="InterPro" id="IPR004291">
    <property type="entry name" value="Transposase_IS66_central"/>
</dbReference>
<accession>A0A2Z2NL00</accession>
<reference evidence="2 3" key="1">
    <citation type="submission" date="2016-12" db="EMBL/GenBank/DDBJ databases">
        <authorList>
            <person name="Song W.-J."/>
            <person name="Kurnit D.M."/>
        </authorList>
    </citation>
    <scope>NUCLEOTIDE SEQUENCE [LARGE SCALE GENOMIC DNA]</scope>
    <source>
        <strain evidence="2 3">IMCC3135</strain>
    </source>
</reference>
<dbReference type="OrthoDB" id="5413092at2"/>
<dbReference type="EMBL" id="CP018632">
    <property type="protein sequence ID" value="ASJ72102.1"/>
    <property type="molecule type" value="Genomic_DNA"/>
</dbReference>
<keyword evidence="3" id="KW-1185">Reference proteome</keyword>
<gene>
    <name evidence="2" type="ORF">IMCC3135_10040</name>
</gene>
<dbReference type="Proteomes" id="UP000250079">
    <property type="component" value="Chromosome"/>
</dbReference>
<dbReference type="AlphaFoldDB" id="A0A2Z2NL00"/>
<protein>
    <recommendedName>
        <fullName evidence="1">Transposase IS66 central domain-containing protein</fullName>
    </recommendedName>
</protein>
<dbReference type="InterPro" id="IPR052344">
    <property type="entry name" value="Transposase-related"/>
</dbReference>
<proteinExistence type="predicted"/>
<dbReference type="Pfam" id="PF03050">
    <property type="entry name" value="DDE_Tnp_IS66"/>
    <property type="match status" value="1"/>
</dbReference>
<evidence type="ECO:0000259" key="1">
    <source>
        <dbReference type="Pfam" id="PF03050"/>
    </source>
</evidence>
<feature type="domain" description="Transposase IS66 central" evidence="1">
    <location>
        <begin position="66"/>
        <end position="323"/>
    </location>
</feature>
<name>A0A2Z2NL00_9GAMM</name>
<evidence type="ECO:0000313" key="2">
    <source>
        <dbReference type="EMBL" id="ASJ72102.1"/>
    </source>
</evidence>
<dbReference type="KEGG" id="gai:IMCC3135_10040"/>
<organism evidence="2 3">
    <name type="scientific">Granulosicoccus antarcticus IMCC3135</name>
    <dbReference type="NCBI Taxonomy" id="1192854"/>
    <lineage>
        <taxon>Bacteria</taxon>
        <taxon>Pseudomonadati</taxon>
        <taxon>Pseudomonadota</taxon>
        <taxon>Gammaproteobacteria</taxon>
        <taxon>Chromatiales</taxon>
        <taxon>Granulosicoccaceae</taxon>
        <taxon>Granulosicoccus</taxon>
    </lineage>
</organism>
<evidence type="ECO:0000313" key="3">
    <source>
        <dbReference type="Proteomes" id="UP000250079"/>
    </source>
</evidence>
<dbReference type="PANTHER" id="PTHR33678">
    <property type="entry name" value="BLL1576 PROTEIN"/>
    <property type="match status" value="1"/>
</dbReference>